<comment type="caution">
    <text evidence="2">The sequence shown here is derived from an EMBL/GenBank/DDBJ whole genome shotgun (WGS) entry which is preliminary data.</text>
</comment>
<sequence length="100" mass="11487">MNLEGKEVSPSEGGQTPLEPVNELISEESSYNGLTKDNGSHPVVHSIRPPRDKVLKQMYEEQYRNYPKFYDAEDVEKPEENADKNKTGLFSSLRKIFQKK</sequence>
<reference evidence="2 3" key="1">
    <citation type="submission" date="2017-09" db="EMBL/GenBank/DDBJ databases">
        <title>Large-scale bioinformatics analysis of Bacillus genomes uncovers conserved roles of natural products in bacterial physiology.</title>
        <authorList>
            <consortium name="Agbiome Team Llc"/>
            <person name="Bleich R.M."/>
            <person name="Kirk G.J."/>
            <person name="Santa Maria K.C."/>
            <person name="Allen S.E."/>
            <person name="Farag S."/>
            <person name="Shank E.A."/>
            <person name="Bowers A."/>
        </authorList>
    </citation>
    <scope>NUCLEOTIDE SEQUENCE [LARGE SCALE GENOMIC DNA]</scope>
    <source>
        <strain evidence="2 3">AFS015413</strain>
    </source>
</reference>
<feature type="compositionally biased region" description="Polar residues" evidence="1">
    <location>
        <begin position="27"/>
        <end position="37"/>
    </location>
</feature>
<gene>
    <name evidence="2" type="ORF">CN398_10890</name>
</gene>
<organism evidence="2 3">
    <name type="scientific">Bacillus thuringiensis</name>
    <dbReference type="NCBI Taxonomy" id="1428"/>
    <lineage>
        <taxon>Bacteria</taxon>
        <taxon>Bacillati</taxon>
        <taxon>Bacillota</taxon>
        <taxon>Bacilli</taxon>
        <taxon>Bacillales</taxon>
        <taxon>Bacillaceae</taxon>
        <taxon>Bacillus</taxon>
        <taxon>Bacillus cereus group</taxon>
    </lineage>
</organism>
<name>A0A9X6VD32_BACTU</name>
<dbReference type="AlphaFoldDB" id="A0A9X6VD32"/>
<proteinExistence type="predicted"/>
<feature type="region of interest" description="Disordered" evidence="1">
    <location>
        <begin position="1"/>
        <end position="49"/>
    </location>
</feature>
<evidence type="ECO:0000313" key="3">
    <source>
        <dbReference type="Proteomes" id="UP000220397"/>
    </source>
</evidence>
<protein>
    <submittedName>
        <fullName evidence="2">Uncharacterized protein</fullName>
    </submittedName>
</protein>
<dbReference type="Proteomes" id="UP000220397">
    <property type="component" value="Unassembled WGS sequence"/>
</dbReference>
<dbReference type="EMBL" id="NTUS01000026">
    <property type="protein sequence ID" value="PFB08241.1"/>
    <property type="molecule type" value="Genomic_DNA"/>
</dbReference>
<accession>A0A9X6VD32</accession>
<evidence type="ECO:0000256" key="1">
    <source>
        <dbReference type="SAM" id="MobiDB-lite"/>
    </source>
</evidence>
<evidence type="ECO:0000313" key="2">
    <source>
        <dbReference type="EMBL" id="PFB08241.1"/>
    </source>
</evidence>